<comment type="caution">
    <text evidence="3">The sequence shown here is derived from an EMBL/GenBank/DDBJ whole genome shotgun (WGS) entry which is preliminary data.</text>
</comment>
<dbReference type="AlphaFoldDB" id="A0A919UJ58"/>
<evidence type="ECO:0000313" key="3">
    <source>
        <dbReference type="EMBL" id="GIG53425.1"/>
    </source>
</evidence>
<dbReference type="CDD" id="cd03809">
    <property type="entry name" value="GT4_MtfB-like"/>
    <property type="match status" value="1"/>
</dbReference>
<organism evidence="3 4">
    <name type="scientific">Demequina activiva</name>
    <dbReference type="NCBI Taxonomy" id="1582364"/>
    <lineage>
        <taxon>Bacteria</taxon>
        <taxon>Bacillati</taxon>
        <taxon>Actinomycetota</taxon>
        <taxon>Actinomycetes</taxon>
        <taxon>Micrococcales</taxon>
        <taxon>Demequinaceae</taxon>
        <taxon>Demequina</taxon>
    </lineage>
</organism>
<reference evidence="3" key="1">
    <citation type="submission" date="2021-01" db="EMBL/GenBank/DDBJ databases">
        <title>Whole genome shotgun sequence of Demequina activiva NBRC 110675.</title>
        <authorList>
            <person name="Komaki H."/>
            <person name="Tamura T."/>
        </authorList>
    </citation>
    <scope>NUCLEOTIDE SEQUENCE</scope>
    <source>
        <strain evidence="3">NBRC 110675</strain>
    </source>
</reference>
<dbReference type="RefSeq" id="WP_203652892.1">
    <property type="nucleotide sequence ID" value="NZ_BONR01000001.1"/>
</dbReference>
<feature type="domain" description="Glycosyl transferase family 1" evidence="2">
    <location>
        <begin position="168"/>
        <end position="307"/>
    </location>
</feature>
<protein>
    <recommendedName>
        <fullName evidence="2">Glycosyl transferase family 1 domain-containing protein</fullName>
    </recommendedName>
</protein>
<dbReference type="Gene3D" id="3.40.50.2000">
    <property type="entry name" value="Glycogen Phosphorylase B"/>
    <property type="match status" value="2"/>
</dbReference>
<dbReference type="PANTHER" id="PTHR46401">
    <property type="entry name" value="GLYCOSYLTRANSFERASE WBBK-RELATED"/>
    <property type="match status" value="1"/>
</dbReference>
<keyword evidence="4" id="KW-1185">Reference proteome</keyword>
<gene>
    <name evidence="3" type="ORF">Dac01nite_01770</name>
</gene>
<evidence type="ECO:0000259" key="2">
    <source>
        <dbReference type="Pfam" id="PF00534"/>
    </source>
</evidence>
<sequence length="339" mass="35766">MTSITINGAFRPQRITGQQRYATEIADRVLAAAHVREAVPAGAWSGSAAREWAWTLLRLPSMARGSTLLSLTSRAPVGMSQVLAVHDLFVLTHPEWYSRRYVMTHAPALRAQLASAAAVVAVSEPTAEDVAHHYDGEVVVAPNAPSAVFADPSRADHAILDRLGVRRDGYLLTVGSMDPRKNLARLAHAFGTLPAATRSAFPLVVVGASATIYRDAGLTWPEGVRSAGYVTDEELAALYRGSRAVVFPSQAEGFGLPLVEAAAAGATGVVISDLPVFRWICGDGAAYVDPSSIASIAQGLERAIENGVPAMDVDLERFDWDASAATVSAACDRAPAVAP</sequence>
<dbReference type="GO" id="GO:0016757">
    <property type="term" value="F:glycosyltransferase activity"/>
    <property type="evidence" value="ECO:0007669"/>
    <property type="project" value="InterPro"/>
</dbReference>
<dbReference type="SUPFAM" id="SSF53756">
    <property type="entry name" value="UDP-Glycosyltransferase/glycogen phosphorylase"/>
    <property type="match status" value="1"/>
</dbReference>
<dbReference type="EMBL" id="BONR01000001">
    <property type="protein sequence ID" value="GIG53425.1"/>
    <property type="molecule type" value="Genomic_DNA"/>
</dbReference>
<dbReference type="PANTHER" id="PTHR46401:SF2">
    <property type="entry name" value="GLYCOSYLTRANSFERASE WBBK-RELATED"/>
    <property type="match status" value="1"/>
</dbReference>
<evidence type="ECO:0000313" key="4">
    <source>
        <dbReference type="Proteomes" id="UP000652354"/>
    </source>
</evidence>
<accession>A0A919UJ58</accession>
<name>A0A919UJ58_9MICO</name>
<proteinExistence type="predicted"/>
<evidence type="ECO:0000256" key="1">
    <source>
        <dbReference type="ARBA" id="ARBA00022679"/>
    </source>
</evidence>
<dbReference type="Pfam" id="PF00534">
    <property type="entry name" value="Glycos_transf_1"/>
    <property type="match status" value="1"/>
</dbReference>
<dbReference type="GO" id="GO:0009103">
    <property type="term" value="P:lipopolysaccharide biosynthetic process"/>
    <property type="evidence" value="ECO:0007669"/>
    <property type="project" value="TreeGrafter"/>
</dbReference>
<dbReference type="InterPro" id="IPR001296">
    <property type="entry name" value="Glyco_trans_1"/>
</dbReference>
<keyword evidence="1" id="KW-0808">Transferase</keyword>
<dbReference type="Proteomes" id="UP000652354">
    <property type="component" value="Unassembled WGS sequence"/>
</dbReference>